<comment type="caution">
    <text evidence="2">The sequence shown here is derived from an EMBL/GenBank/DDBJ whole genome shotgun (WGS) entry which is preliminary data.</text>
</comment>
<feature type="domain" description="FAD-binding" evidence="1">
    <location>
        <begin position="2"/>
        <end position="159"/>
    </location>
</feature>
<dbReference type="InterPro" id="IPR002938">
    <property type="entry name" value="FAD-bd"/>
</dbReference>
<reference evidence="2 3" key="1">
    <citation type="submission" date="2020-08" db="EMBL/GenBank/DDBJ databases">
        <title>Genomic Encyclopedia of Type Strains, Phase IV (KMG-IV): sequencing the most valuable type-strain genomes for metagenomic binning, comparative biology and taxonomic classification.</title>
        <authorList>
            <person name="Goeker M."/>
        </authorList>
    </citation>
    <scope>NUCLEOTIDE SEQUENCE [LARGE SCALE GENOMIC DNA]</scope>
    <source>
        <strain evidence="2 3">DSM 100039</strain>
    </source>
</reference>
<keyword evidence="3" id="KW-1185">Reference proteome</keyword>
<dbReference type="Pfam" id="PF01494">
    <property type="entry name" value="FAD_binding_3"/>
    <property type="match status" value="1"/>
</dbReference>
<evidence type="ECO:0000313" key="3">
    <source>
        <dbReference type="Proteomes" id="UP000556329"/>
    </source>
</evidence>
<dbReference type="GO" id="GO:0071949">
    <property type="term" value="F:FAD binding"/>
    <property type="evidence" value="ECO:0007669"/>
    <property type="project" value="InterPro"/>
</dbReference>
<dbReference type="Proteomes" id="UP000556329">
    <property type="component" value="Unassembled WGS sequence"/>
</dbReference>
<dbReference type="InterPro" id="IPR036188">
    <property type="entry name" value="FAD/NAD-bd_sf"/>
</dbReference>
<dbReference type="AlphaFoldDB" id="A0A841PC59"/>
<evidence type="ECO:0000259" key="1">
    <source>
        <dbReference type="Pfam" id="PF01494"/>
    </source>
</evidence>
<protein>
    <submittedName>
        <fullName evidence="2">Flavin-dependent dehydrogenase</fullName>
    </submittedName>
</protein>
<evidence type="ECO:0000313" key="2">
    <source>
        <dbReference type="EMBL" id="MBB6412797.1"/>
    </source>
</evidence>
<dbReference type="InterPro" id="IPR050407">
    <property type="entry name" value="Geranylgeranyl_reductase"/>
</dbReference>
<name>A0A841PC59_9HYPH</name>
<dbReference type="RefSeq" id="WP_184876022.1">
    <property type="nucleotide sequence ID" value="NZ_JACHEF010000006.1"/>
</dbReference>
<gene>
    <name evidence="2" type="ORF">HNQ71_005489</name>
</gene>
<organism evidence="2 3">
    <name type="scientific">Mesorhizobium sangaii</name>
    <dbReference type="NCBI Taxonomy" id="505389"/>
    <lineage>
        <taxon>Bacteria</taxon>
        <taxon>Pseudomonadati</taxon>
        <taxon>Pseudomonadota</taxon>
        <taxon>Alphaproteobacteria</taxon>
        <taxon>Hyphomicrobiales</taxon>
        <taxon>Phyllobacteriaceae</taxon>
        <taxon>Mesorhizobium</taxon>
    </lineage>
</organism>
<sequence length="392" mass="41352">MYDAIVIGAGPSGSSMALALCGQGRAVAIIERSEFPRRKVCGEFMSAVNLELLDRLGAGAAIRAKAGPEVRRVALFASGPGIDAGMPRAAGDAFGRALGRDVLDGILLDAARNAGADVFQPCRAVKIISDGENATVRISGKDDERVLVAPVVIAAHGSWEQGKLPTNLPKSSAPHDLFGFKAHFKGASLARDLMPLLVFPGGYGGMVWTDQDRMSLSCCIRRDVLARLREQSGALSAGQAVHAHIVASCPGAGSAIGSAALDGEWLAAGPIRPGIRPRFADDIFRVGNIAGESHPIIAEGISMALQSGWLLATELARFDRWDREARVAAGSRYSKAWNRQFATRIRTAAVLARIAVLPQSAAAMRAFVSWFPESLAIGARLSGKTKALPVLR</sequence>
<dbReference type="PANTHER" id="PTHR42685:SF22">
    <property type="entry name" value="CONDITIONED MEDIUM FACTOR RECEPTOR 1"/>
    <property type="match status" value="1"/>
</dbReference>
<dbReference type="Gene3D" id="3.50.50.60">
    <property type="entry name" value="FAD/NAD(P)-binding domain"/>
    <property type="match status" value="1"/>
</dbReference>
<dbReference type="SUPFAM" id="SSF51905">
    <property type="entry name" value="FAD/NAD(P)-binding domain"/>
    <property type="match status" value="1"/>
</dbReference>
<proteinExistence type="predicted"/>
<dbReference type="EMBL" id="JACHEF010000006">
    <property type="protein sequence ID" value="MBB6412797.1"/>
    <property type="molecule type" value="Genomic_DNA"/>
</dbReference>
<accession>A0A841PC59</accession>
<dbReference type="PANTHER" id="PTHR42685">
    <property type="entry name" value="GERANYLGERANYL DIPHOSPHATE REDUCTASE"/>
    <property type="match status" value="1"/>
</dbReference>